<proteinExistence type="predicted"/>
<dbReference type="AlphaFoldDB" id="A0AAV2NWH6"/>
<dbReference type="Proteomes" id="UP001497644">
    <property type="component" value="Chromosome 5"/>
</dbReference>
<reference evidence="1" key="1">
    <citation type="submission" date="2024-04" db="EMBL/GenBank/DDBJ databases">
        <authorList>
            <consortium name="Molecular Ecology Group"/>
        </authorList>
    </citation>
    <scope>NUCLEOTIDE SEQUENCE</scope>
</reference>
<organism evidence="1 2">
    <name type="scientific">Lasius platythorax</name>
    <dbReference type="NCBI Taxonomy" id="488582"/>
    <lineage>
        <taxon>Eukaryota</taxon>
        <taxon>Metazoa</taxon>
        <taxon>Ecdysozoa</taxon>
        <taxon>Arthropoda</taxon>
        <taxon>Hexapoda</taxon>
        <taxon>Insecta</taxon>
        <taxon>Pterygota</taxon>
        <taxon>Neoptera</taxon>
        <taxon>Endopterygota</taxon>
        <taxon>Hymenoptera</taxon>
        <taxon>Apocrita</taxon>
        <taxon>Aculeata</taxon>
        <taxon>Formicoidea</taxon>
        <taxon>Formicidae</taxon>
        <taxon>Formicinae</taxon>
        <taxon>Lasius</taxon>
        <taxon>Lasius</taxon>
    </lineage>
</organism>
<name>A0AAV2NWH6_9HYME</name>
<dbReference type="EMBL" id="OZ034828">
    <property type="protein sequence ID" value="CAL1684879.1"/>
    <property type="molecule type" value="Genomic_DNA"/>
</dbReference>
<accession>A0AAV2NWH6</accession>
<evidence type="ECO:0000313" key="1">
    <source>
        <dbReference type="EMBL" id="CAL1684879.1"/>
    </source>
</evidence>
<keyword evidence="2" id="KW-1185">Reference proteome</keyword>
<gene>
    <name evidence="1" type="ORF">LPLAT_LOCUS10409</name>
</gene>
<sequence>MLEIRTGWCLFSLHCATVTEESREMEPPAVIFADNGGFNYLPVVEKGKRQRQRVVSRQYAWLCDALLETPTRRYEGAVDCLFLWDSHFVSQGRRTCSS</sequence>
<protein>
    <submittedName>
        <fullName evidence="1">Uncharacterized protein</fullName>
    </submittedName>
</protein>
<evidence type="ECO:0000313" key="2">
    <source>
        <dbReference type="Proteomes" id="UP001497644"/>
    </source>
</evidence>